<evidence type="ECO:0000256" key="1">
    <source>
        <dbReference type="SAM" id="SignalP"/>
    </source>
</evidence>
<feature type="signal peptide" evidence="1">
    <location>
        <begin position="1"/>
        <end position="19"/>
    </location>
</feature>
<organism evidence="2">
    <name type="scientific">Gymnodinialimonas phycosphaerae</name>
    <dbReference type="NCBI Taxonomy" id="2841589"/>
    <lineage>
        <taxon>Bacteria</taxon>
        <taxon>Pseudomonadati</taxon>
        <taxon>Pseudomonadota</taxon>
        <taxon>Alphaproteobacteria</taxon>
        <taxon>Rhodobacterales</taxon>
        <taxon>Paracoccaceae</taxon>
        <taxon>Gymnodinialimonas</taxon>
    </lineage>
</organism>
<dbReference type="RefSeq" id="WP_257891546.1">
    <property type="nucleotide sequence ID" value="NZ_JAIMBW010000001.1"/>
</dbReference>
<name>A0A975YGH9_9RHOB</name>
<feature type="chain" id="PRO_5037517397" description="KTSC domain-containing protein" evidence="1">
    <location>
        <begin position="20"/>
        <end position="189"/>
    </location>
</feature>
<accession>A0A975YGH9</accession>
<dbReference type="AlphaFoldDB" id="A0A975YGH9"/>
<evidence type="ECO:0000313" key="2">
    <source>
        <dbReference type="EMBL" id="QXL88478.1"/>
    </source>
</evidence>
<keyword evidence="3" id="KW-1185">Reference proteome</keyword>
<reference evidence="2 3" key="1">
    <citation type="submission" date="2021-07" db="EMBL/GenBank/DDBJ databases">
        <title>Karlodiniumbacter phycospheric gen. nov., sp. nov., a phycosphere bacterium isolated from karlodinium veneficum.</title>
        <authorList>
            <person name="Peng Y."/>
            <person name="Jiang L."/>
            <person name="Lee J."/>
        </authorList>
    </citation>
    <scope>NUCLEOTIDE SEQUENCE</scope>
    <source>
        <strain evidence="2 3">N5</strain>
    </source>
</reference>
<dbReference type="Proteomes" id="UP000693972">
    <property type="component" value="Unassembled WGS sequence"/>
</dbReference>
<gene>
    <name evidence="2" type="ORF">KUL25_02835</name>
</gene>
<protein>
    <recommendedName>
        <fullName evidence="4">KTSC domain-containing protein</fullName>
    </recommendedName>
</protein>
<proteinExistence type="predicted"/>
<dbReference type="EMBL" id="JAIMBW010000001">
    <property type="protein sequence ID" value="MBY4891697.1"/>
    <property type="molecule type" value="Genomic_DNA"/>
</dbReference>
<evidence type="ECO:0000313" key="3">
    <source>
        <dbReference type="Proteomes" id="UP000693972"/>
    </source>
</evidence>
<sequence length="189" mass="20209">MRRLAALLALAALPGQANAQGAVDALFDLLCGRTVHFYDTSGNQIEYTAGDGTAFLWYHDLPDVIVGSWGVYSDAEVAERLNDGSGDTGRDGGLDSGDLFDLPTSGAQVCYEYPPGGFGPLDPGGFHCWDEVRLFETVVEGGVFPGDRYGLHDGEPPFILQEHPFQALESFDADFPQLPPEPACGVPIS</sequence>
<keyword evidence="1" id="KW-0732">Signal</keyword>
<evidence type="ECO:0008006" key="4">
    <source>
        <dbReference type="Google" id="ProtNLM"/>
    </source>
</evidence>
<dbReference type="EMBL" id="CP078073">
    <property type="protein sequence ID" value="QXL88478.1"/>
    <property type="molecule type" value="Genomic_DNA"/>
</dbReference>